<keyword evidence="1" id="KW-1133">Transmembrane helix</keyword>
<feature type="transmembrane region" description="Helical" evidence="1">
    <location>
        <begin position="33"/>
        <end position="54"/>
    </location>
</feature>
<protein>
    <recommendedName>
        <fullName evidence="4">Metal-dependent hydrolase</fullName>
    </recommendedName>
</protein>
<feature type="transmembrane region" description="Helical" evidence="1">
    <location>
        <begin position="161"/>
        <end position="178"/>
    </location>
</feature>
<evidence type="ECO:0000313" key="2">
    <source>
        <dbReference type="EMBL" id="OGE81443.1"/>
    </source>
</evidence>
<keyword evidence="1" id="KW-0812">Transmembrane</keyword>
<proteinExistence type="predicted"/>
<keyword evidence="1" id="KW-0472">Membrane</keyword>
<dbReference type="InterPro" id="IPR007404">
    <property type="entry name" value="YdjM-like"/>
</dbReference>
<name>A0A1F5NV07_9BACT</name>
<gene>
    <name evidence="2" type="ORF">A2720_02790</name>
</gene>
<accession>A0A1F5NV07</accession>
<evidence type="ECO:0000256" key="1">
    <source>
        <dbReference type="SAM" id="Phobius"/>
    </source>
</evidence>
<dbReference type="Proteomes" id="UP000178892">
    <property type="component" value="Unassembled WGS sequence"/>
</dbReference>
<dbReference type="AlphaFoldDB" id="A0A1F5NV07"/>
<comment type="caution">
    <text evidence="2">The sequence shown here is derived from an EMBL/GenBank/DDBJ whole genome shotgun (WGS) entry which is preliminary data.</text>
</comment>
<reference evidence="2 3" key="1">
    <citation type="journal article" date="2016" name="Nat. Commun.">
        <title>Thousands of microbial genomes shed light on interconnected biogeochemical processes in an aquifer system.</title>
        <authorList>
            <person name="Anantharaman K."/>
            <person name="Brown C.T."/>
            <person name="Hug L.A."/>
            <person name="Sharon I."/>
            <person name="Castelle C.J."/>
            <person name="Probst A.J."/>
            <person name="Thomas B.C."/>
            <person name="Singh A."/>
            <person name="Wilkins M.J."/>
            <person name="Karaoz U."/>
            <person name="Brodie E.L."/>
            <person name="Williams K.H."/>
            <person name="Hubbard S.S."/>
            <person name="Banfield J.F."/>
        </authorList>
    </citation>
    <scope>NUCLEOTIDE SEQUENCE [LARGE SCALE GENOMIC DNA]</scope>
</reference>
<dbReference type="EMBL" id="MFEL01000008">
    <property type="protein sequence ID" value="OGE81443.1"/>
    <property type="molecule type" value="Genomic_DNA"/>
</dbReference>
<evidence type="ECO:0000313" key="3">
    <source>
        <dbReference type="Proteomes" id="UP000178892"/>
    </source>
</evidence>
<organism evidence="2 3">
    <name type="scientific">Candidatus Doudnabacteria bacterium RIFCSPHIGHO2_01_FULL_46_24</name>
    <dbReference type="NCBI Taxonomy" id="1817825"/>
    <lineage>
        <taxon>Bacteria</taxon>
        <taxon>Candidatus Doudnaibacteriota</taxon>
    </lineage>
</organism>
<sequence length="180" mass="20665">MMPYDHAAAGFVLTFILLKIINPALMPDQIQSLLYWSLFWAVIVDWDMIISYGLMRSLKMGKVSHRSFPSHAPLPWIIFILLVYFLANSLYGKYFAVAIAGGAGSHLLVDTIEHGIMWLWPFSKKQYMLYEGPPSGQFSEEKNLLIYYAKMFRYVYMRMRSFKVGLAVVAAALVIFFGKL</sequence>
<dbReference type="Pfam" id="PF04307">
    <property type="entry name" value="YdjM"/>
    <property type="match status" value="1"/>
</dbReference>
<evidence type="ECO:0008006" key="4">
    <source>
        <dbReference type="Google" id="ProtNLM"/>
    </source>
</evidence>
<feature type="transmembrane region" description="Helical" evidence="1">
    <location>
        <begin position="74"/>
        <end position="91"/>
    </location>
</feature>